<dbReference type="SUPFAM" id="SSF56112">
    <property type="entry name" value="Protein kinase-like (PK-like)"/>
    <property type="match status" value="1"/>
</dbReference>
<evidence type="ECO:0000313" key="2">
    <source>
        <dbReference type="EMBL" id="KAG8226290.1"/>
    </source>
</evidence>
<dbReference type="EMBL" id="KZ308274">
    <property type="protein sequence ID" value="KAG8226290.1"/>
    <property type="molecule type" value="Genomic_DNA"/>
</dbReference>
<comment type="caution">
    <text evidence="2">The sequence shown here is derived from an EMBL/GenBank/DDBJ whole genome shotgun (WGS) entry which is preliminary data.</text>
</comment>
<name>A0A8K0K2U7_LADFU</name>
<organism evidence="2 3">
    <name type="scientific">Ladona fulva</name>
    <name type="common">Scarce chaser dragonfly</name>
    <name type="synonym">Libellula fulva</name>
    <dbReference type="NCBI Taxonomy" id="123851"/>
    <lineage>
        <taxon>Eukaryota</taxon>
        <taxon>Metazoa</taxon>
        <taxon>Ecdysozoa</taxon>
        <taxon>Arthropoda</taxon>
        <taxon>Hexapoda</taxon>
        <taxon>Insecta</taxon>
        <taxon>Pterygota</taxon>
        <taxon>Palaeoptera</taxon>
        <taxon>Odonata</taxon>
        <taxon>Epiprocta</taxon>
        <taxon>Anisoptera</taxon>
        <taxon>Libelluloidea</taxon>
        <taxon>Libellulidae</taxon>
        <taxon>Ladona</taxon>
    </lineage>
</organism>
<dbReference type="InterPro" id="IPR001245">
    <property type="entry name" value="Ser-Thr/Tyr_kinase_cat_dom"/>
</dbReference>
<evidence type="ECO:0000313" key="3">
    <source>
        <dbReference type="Proteomes" id="UP000792457"/>
    </source>
</evidence>
<proteinExistence type="predicted"/>
<accession>A0A8K0K2U7</accession>
<keyword evidence="3" id="KW-1185">Reference proteome</keyword>
<dbReference type="Proteomes" id="UP000792457">
    <property type="component" value="Unassembled WGS sequence"/>
</dbReference>
<reference evidence="2" key="1">
    <citation type="submission" date="2013-04" db="EMBL/GenBank/DDBJ databases">
        <authorList>
            <person name="Qu J."/>
            <person name="Murali S.C."/>
            <person name="Bandaranaike D."/>
            <person name="Bellair M."/>
            <person name="Blankenburg K."/>
            <person name="Chao H."/>
            <person name="Dinh H."/>
            <person name="Doddapaneni H."/>
            <person name="Downs B."/>
            <person name="Dugan-Rocha S."/>
            <person name="Elkadiri S."/>
            <person name="Gnanaolivu R.D."/>
            <person name="Hernandez B."/>
            <person name="Javaid M."/>
            <person name="Jayaseelan J.C."/>
            <person name="Lee S."/>
            <person name="Li M."/>
            <person name="Ming W."/>
            <person name="Munidasa M."/>
            <person name="Muniz J."/>
            <person name="Nguyen L."/>
            <person name="Ongeri F."/>
            <person name="Osuji N."/>
            <person name="Pu L.-L."/>
            <person name="Puazo M."/>
            <person name="Qu C."/>
            <person name="Quiroz J."/>
            <person name="Raj R."/>
            <person name="Weissenberger G."/>
            <person name="Xin Y."/>
            <person name="Zou X."/>
            <person name="Han Y."/>
            <person name="Richards S."/>
            <person name="Worley K."/>
            <person name="Muzny D."/>
            <person name="Gibbs R."/>
        </authorList>
    </citation>
    <scope>NUCLEOTIDE SEQUENCE</scope>
    <source>
        <strain evidence="2">Sampled in the wild</strain>
    </source>
</reference>
<dbReference type="AlphaFoldDB" id="A0A8K0K2U7"/>
<dbReference type="InterPro" id="IPR000719">
    <property type="entry name" value="Prot_kinase_dom"/>
</dbReference>
<dbReference type="GO" id="GO:0043235">
    <property type="term" value="C:receptor complex"/>
    <property type="evidence" value="ECO:0007669"/>
    <property type="project" value="TreeGrafter"/>
</dbReference>
<dbReference type="Pfam" id="PF07714">
    <property type="entry name" value="PK_Tyr_Ser-Thr"/>
    <property type="match status" value="1"/>
</dbReference>
<reference evidence="2" key="2">
    <citation type="submission" date="2017-10" db="EMBL/GenBank/DDBJ databases">
        <title>Ladona fulva Genome sequencing and assembly.</title>
        <authorList>
            <person name="Murali S."/>
            <person name="Richards S."/>
            <person name="Bandaranaike D."/>
            <person name="Bellair M."/>
            <person name="Blankenburg K."/>
            <person name="Chao H."/>
            <person name="Dinh H."/>
            <person name="Doddapaneni H."/>
            <person name="Dugan-Rocha S."/>
            <person name="Elkadiri S."/>
            <person name="Gnanaolivu R."/>
            <person name="Hernandez B."/>
            <person name="Skinner E."/>
            <person name="Javaid M."/>
            <person name="Lee S."/>
            <person name="Li M."/>
            <person name="Ming W."/>
            <person name="Munidasa M."/>
            <person name="Muniz J."/>
            <person name="Nguyen L."/>
            <person name="Hughes D."/>
            <person name="Osuji N."/>
            <person name="Pu L.-L."/>
            <person name="Puazo M."/>
            <person name="Qu C."/>
            <person name="Quiroz J."/>
            <person name="Raj R."/>
            <person name="Weissenberger G."/>
            <person name="Xin Y."/>
            <person name="Zou X."/>
            <person name="Han Y."/>
            <person name="Worley K."/>
            <person name="Muzny D."/>
            <person name="Gibbs R."/>
        </authorList>
    </citation>
    <scope>NUCLEOTIDE SEQUENCE</scope>
    <source>
        <strain evidence="2">Sampled in the wild</strain>
    </source>
</reference>
<dbReference type="InterPro" id="IPR050122">
    <property type="entry name" value="RTK"/>
</dbReference>
<sequence>MRKIFEKLISEKLSDEVDVILITVKKPAQSPRGVHKAFQRHNAETVASDYGRMSVLIHPLLYSQDIGLKFISLSPSYLFPILLSIHENVLVSANRICKVADFGFARDVAANHVYERKSEGRLPIRWMAPESLYDNIFTTKSDVWSFGVFAWEVVTLGSTPYPGLAASDVMRKVRDGLRLEKPEHCRRELFNVMYYCWDKDPKERPTFGELVSLLEGLLLTETDYIELERFPDHCYYNVVSLSGEKL</sequence>
<gene>
    <name evidence="2" type="ORF">J437_LFUL002729</name>
</gene>
<evidence type="ECO:0000259" key="1">
    <source>
        <dbReference type="PROSITE" id="PS50011"/>
    </source>
</evidence>
<dbReference type="PANTHER" id="PTHR24416">
    <property type="entry name" value="TYROSINE-PROTEIN KINASE RECEPTOR"/>
    <property type="match status" value="1"/>
</dbReference>
<feature type="domain" description="Protein kinase" evidence="1">
    <location>
        <begin position="1"/>
        <end position="218"/>
    </location>
</feature>
<dbReference type="GO" id="GO:0005524">
    <property type="term" value="F:ATP binding"/>
    <property type="evidence" value="ECO:0007669"/>
    <property type="project" value="InterPro"/>
</dbReference>
<dbReference type="FunFam" id="1.10.510.10:FF:000986">
    <property type="entry name" value="Protein tyrosine kinase 2aa"/>
    <property type="match status" value="1"/>
</dbReference>
<dbReference type="PRINTS" id="PR00109">
    <property type="entry name" value="TYRKINASE"/>
</dbReference>
<dbReference type="PANTHER" id="PTHR24416:SF621">
    <property type="entry name" value="TYROSINE KINASE RECEPTOR CAD96CA"/>
    <property type="match status" value="1"/>
</dbReference>
<dbReference type="GO" id="GO:0007169">
    <property type="term" value="P:cell surface receptor protein tyrosine kinase signaling pathway"/>
    <property type="evidence" value="ECO:0007669"/>
    <property type="project" value="TreeGrafter"/>
</dbReference>
<dbReference type="OrthoDB" id="3256376at2759"/>
<dbReference type="GO" id="GO:0004714">
    <property type="term" value="F:transmembrane receptor protein tyrosine kinase activity"/>
    <property type="evidence" value="ECO:0007669"/>
    <property type="project" value="TreeGrafter"/>
</dbReference>
<dbReference type="Gene3D" id="1.10.510.10">
    <property type="entry name" value="Transferase(Phosphotransferase) domain 1"/>
    <property type="match status" value="1"/>
</dbReference>
<dbReference type="PROSITE" id="PS50011">
    <property type="entry name" value="PROTEIN_KINASE_DOM"/>
    <property type="match status" value="1"/>
</dbReference>
<dbReference type="GO" id="GO:0005886">
    <property type="term" value="C:plasma membrane"/>
    <property type="evidence" value="ECO:0007669"/>
    <property type="project" value="TreeGrafter"/>
</dbReference>
<protein>
    <recommendedName>
        <fullName evidence="1">Protein kinase domain-containing protein</fullName>
    </recommendedName>
</protein>
<dbReference type="InterPro" id="IPR011009">
    <property type="entry name" value="Kinase-like_dom_sf"/>
</dbReference>